<evidence type="ECO:0000313" key="2">
    <source>
        <dbReference type="Proteomes" id="UP000282957"/>
    </source>
</evidence>
<dbReference type="Gene3D" id="3.10.450.40">
    <property type="match status" value="1"/>
</dbReference>
<gene>
    <name evidence="1" type="ORF">EOD42_22390</name>
</gene>
<keyword evidence="2" id="KW-1185">Reference proteome</keyword>
<dbReference type="Proteomes" id="UP000282957">
    <property type="component" value="Unassembled WGS sequence"/>
</dbReference>
<name>A0A437M149_9PROT</name>
<evidence type="ECO:0000313" key="1">
    <source>
        <dbReference type="EMBL" id="RVT91407.1"/>
    </source>
</evidence>
<protein>
    <recommendedName>
        <fullName evidence="3">LysM domain-containing protein</fullName>
    </recommendedName>
</protein>
<dbReference type="EMBL" id="SACL01000011">
    <property type="protein sequence ID" value="RVT91407.1"/>
    <property type="molecule type" value="Genomic_DNA"/>
</dbReference>
<reference evidence="1 2" key="1">
    <citation type="submission" date="2019-01" db="EMBL/GenBank/DDBJ databases">
        <authorList>
            <person name="Chen W.-M."/>
        </authorList>
    </citation>
    <scope>NUCLEOTIDE SEQUENCE [LARGE SCALE GENOMIC DNA]</scope>
    <source>
        <strain evidence="1 2">CCP-6</strain>
    </source>
</reference>
<dbReference type="AlphaFoldDB" id="A0A437M149"/>
<comment type="caution">
    <text evidence="1">The sequence shown here is derived from an EMBL/GenBank/DDBJ whole genome shotgun (WGS) entry which is preliminary data.</text>
</comment>
<accession>A0A437M149</accession>
<dbReference type="SUPFAM" id="SSF160719">
    <property type="entry name" value="gpW/gp25-like"/>
    <property type="match status" value="1"/>
</dbReference>
<evidence type="ECO:0008006" key="3">
    <source>
        <dbReference type="Google" id="ProtNLM"/>
    </source>
</evidence>
<organism evidence="1 2">
    <name type="scientific">Rhodovarius crocodyli</name>
    <dbReference type="NCBI Taxonomy" id="1979269"/>
    <lineage>
        <taxon>Bacteria</taxon>
        <taxon>Pseudomonadati</taxon>
        <taxon>Pseudomonadota</taxon>
        <taxon>Alphaproteobacteria</taxon>
        <taxon>Acetobacterales</taxon>
        <taxon>Roseomonadaceae</taxon>
        <taxon>Rhodovarius</taxon>
    </lineage>
</organism>
<dbReference type="RefSeq" id="WP_127789825.1">
    <property type="nucleotide sequence ID" value="NZ_SACL01000011.1"/>
</dbReference>
<dbReference type="OrthoDB" id="8453045at2"/>
<sequence>MSGSYSTTRYAAGWRFVAIRHGDTLQALALRHLGSASRWADLASLNDLVPPYLSGDPAEVTASGGRVLAYGASIRVFAASATADAQTDPEEVFLTDLALVAGRLTVENGDYGTVSGMENFKASLARRLSIELGELPFHPSYGCAVRSIIGSVNGPTGAALAGRAVRRALLQDPRVQEVGRVVVSAAGHRAPIEASVTPIGSAAVTTISAEA</sequence>
<proteinExistence type="predicted"/>